<dbReference type="InterPro" id="IPR001296">
    <property type="entry name" value="Glyco_trans_1"/>
</dbReference>
<protein>
    <submittedName>
        <fullName evidence="3">Glycosyl transferase group 1</fullName>
    </submittedName>
</protein>
<keyword evidence="1" id="KW-0472">Membrane</keyword>
<sequence>MQETRLQKKRILVLVDHLEVFGGIQRFVLETFTRLADRYEISIYNVGNTEAEGSMARNYDLSRVHVFNAGTIRIGPHLKMPTPGAFMALRRMIRNSDIVYCLYNIPSFFLPSVRLALRYKKKLIYGVSSEVIANIFKDNKKGFQRKILDRARLRAFNKIHYFKVENDESEDIIRAHFKAAKAYKIEAAVPVSNVEVLNARDRFVALFVGRLSVQQKGLDFLKEIVDQAIKLNGNINFEVIGSGYDGEGIIESLAESHKGNFNWIRHSSDDEKFAEIKKASLFVFPSRYEEFGLALCEAQAFGLPAVAFDIKGPRMIMKEKIQGRLVEKFDVKAFAEAVADYYEFWKSRNDEYFEMKKKISETVIKRFGIDSMIPRIIDMLEDVSK</sequence>
<dbReference type="EMBL" id="GG697240">
    <property type="protein sequence ID" value="EET90148.1"/>
    <property type="molecule type" value="Genomic_DNA"/>
</dbReference>
<dbReference type="Pfam" id="PF00534">
    <property type="entry name" value="Glycos_transf_1"/>
    <property type="match status" value="1"/>
</dbReference>
<feature type="transmembrane region" description="Helical" evidence="1">
    <location>
        <begin position="98"/>
        <end position="117"/>
    </location>
</feature>
<dbReference type="Gene3D" id="3.40.50.2000">
    <property type="entry name" value="Glycogen Phosphorylase B"/>
    <property type="match status" value="1"/>
</dbReference>
<accession>C7DHP6</accession>
<dbReference type="PANTHER" id="PTHR45947:SF3">
    <property type="entry name" value="SULFOQUINOVOSYL TRANSFERASE SQD2"/>
    <property type="match status" value="1"/>
</dbReference>
<dbReference type="PANTHER" id="PTHR45947">
    <property type="entry name" value="SULFOQUINOVOSYL TRANSFERASE SQD2"/>
    <property type="match status" value="1"/>
</dbReference>
<dbReference type="InterPro" id="IPR050194">
    <property type="entry name" value="Glycosyltransferase_grp1"/>
</dbReference>
<evidence type="ECO:0000313" key="4">
    <source>
        <dbReference type="Proteomes" id="UP000332487"/>
    </source>
</evidence>
<dbReference type="Proteomes" id="UP000332487">
    <property type="component" value="Unassembled WGS sequence"/>
</dbReference>
<keyword evidence="1" id="KW-0812">Transmembrane</keyword>
<keyword evidence="3" id="KW-0808">Transferase</keyword>
<keyword evidence="1" id="KW-1133">Transmembrane helix</keyword>
<keyword evidence="4" id="KW-1185">Reference proteome</keyword>
<proteinExistence type="predicted"/>
<evidence type="ECO:0000313" key="3">
    <source>
        <dbReference type="EMBL" id="EET90148.1"/>
    </source>
</evidence>
<dbReference type="SUPFAM" id="SSF53756">
    <property type="entry name" value="UDP-Glycosyltransferase/glycogen phosphorylase"/>
    <property type="match status" value="1"/>
</dbReference>
<dbReference type="AlphaFoldDB" id="C7DHP6"/>
<evidence type="ECO:0000256" key="1">
    <source>
        <dbReference type="SAM" id="Phobius"/>
    </source>
</evidence>
<reference evidence="3 4" key="1">
    <citation type="journal article" date="2009" name="Genome Biol.">
        <title>Community-wide analysis of microbial genome sequence signatures.</title>
        <authorList>
            <person name="Dick G.J."/>
            <person name="Andersson A.F."/>
            <person name="Baker B.J."/>
            <person name="Simmons S.L."/>
            <person name="Thomas B.C."/>
            <person name="Yelton A.P."/>
            <person name="Banfield J.F."/>
        </authorList>
    </citation>
    <scope>NUCLEOTIDE SEQUENCE [LARGE SCALE GENOMIC DNA]</scope>
    <source>
        <strain evidence="3">ARMAN-2</strain>
    </source>
</reference>
<name>C7DHP6_MICA2</name>
<dbReference type="GO" id="GO:0016757">
    <property type="term" value="F:glycosyltransferase activity"/>
    <property type="evidence" value="ECO:0007669"/>
    <property type="project" value="InterPro"/>
</dbReference>
<feature type="domain" description="Glycosyl transferase family 1" evidence="2">
    <location>
        <begin position="200"/>
        <end position="349"/>
    </location>
</feature>
<organism evidence="3 4">
    <name type="scientific">Candidatus Micrarchaeum acidiphilum ARMAN-2</name>
    <dbReference type="NCBI Taxonomy" id="425595"/>
    <lineage>
        <taxon>Archaea</taxon>
        <taxon>Candidatus Micrarchaeota</taxon>
        <taxon>Candidatus Micrarchaeia</taxon>
        <taxon>Candidatus Micrarchaeales</taxon>
        <taxon>Candidatus Micrarchaeaceae</taxon>
        <taxon>Candidatus Micrarchaeum</taxon>
    </lineage>
</organism>
<evidence type="ECO:0000259" key="2">
    <source>
        <dbReference type="Pfam" id="PF00534"/>
    </source>
</evidence>
<reference evidence="3 4" key="2">
    <citation type="journal article" date="2010" name="Proc. Natl. Acad. Sci. U.S.A.">
        <title>Enigmatic, ultrasmall, uncultivated Archaea.</title>
        <authorList>
            <person name="Baker B.J."/>
            <person name="Comolli L.R."/>
            <person name="Dick G.J."/>
            <person name="Hauser L.J."/>
            <person name="Hyatt D."/>
            <person name="Dill B.D."/>
            <person name="Land M.L."/>
            <person name="Verberkmoes N.C."/>
            <person name="Hettich R.L."/>
            <person name="Banfield J.F."/>
        </authorList>
    </citation>
    <scope>NUCLEOTIDE SEQUENCE [LARGE SCALE GENOMIC DNA]</scope>
    <source>
        <strain evidence="3">ARMAN-2</strain>
    </source>
</reference>
<dbReference type="CDD" id="cd03801">
    <property type="entry name" value="GT4_PimA-like"/>
    <property type="match status" value="1"/>
</dbReference>
<gene>
    <name evidence="3" type="ORF">UNLARM2_0589</name>
</gene>